<dbReference type="EMBL" id="CM042880">
    <property type="protein sequence ID" value="KAI4387840.1"/>
    <property type="molecule type" value="Genomic_DNA"/>
</dbReference>
<proteinExistence type="predicted"/>
<comment type="caution">
    <text evidence="1">The sequence shown here is derived from an EMBL/GenBank/DDBJ whole genome shotgun (WGS) entry which is preliminary data.</text>
</comment>
<evidence type="ECO:0000313" key="2">
    <source>
        <dbReference type="Proteomes" id="UP001057402"/>
    </source>
</evidence>
<keyword evidence="2" id="KW-1185">Reference proteome</keyword>
<evidence type="ECO:0000313" key="1">
    <source>
        <dbReference type="EMBL" id="KAI4387840.1"/>
    </source>
</evidence>
<reference evidence="2" key="1">
    <citation type="journal article" date="2023" name="Front. Plant Sci.">
        <title>Chromosomal-level genome assembly of Melastoma candidum provides insights into trichome evolution.</title>
        <authorList>
            <person name="Zhong Y."/>
            <person name="Wu W."/>
            <person name="Sun C."/>
            <person name="Zou P."/>
            <person name="Liu Y."/>
            <person name="Dai S."/>
            <person name="Zhou R."/>
        </authorList>
    </citation>
    <scope>NUCLEOTIDE SEQUENCE [LARGE SCALE GENOMIC DNA]</scope>
</reference>
<sequence length="133" mass="14776">MLEEVSEEDAEEADAKDNEKNTSAESHGGLEQMPSISMLSNSLKNAQIGEKSWEHDAKVQNNGYVTSASSSNQSKNEQLLASSSFMKFADMSKEQWNQFLREAANITSRSKGKAGDILMNTAECFHREHQACR</sequence>
<gene>
    <name evidence="1" type="ORF">MLD38_000234</name>
</gene>
<name>A0ACB9S915_9MYRT</name>
<protein>
    <submittedName>
        <fullName evidence="1">Uncharacterized protein</fullName>
    </submittedName>
</protein>
<dbReference type="Proteomes" id="UP001057402">
    <property type="component" value="Chromosome 1"/>
</dbReference>
<organism evidence="1 2">
    <name type="scientific">Melastoma candidum</name>
    <dbReference type="NCBI Taxonomy" id="119954"/>
    <lineage>
        <taxon>Eukaryota</taxon>
        <taxon>Viridiplantae</taxon>
        <taxon>Streptophyta</taxon>
        <taxon>Embryophyta</taxon>
        <taxon>Tracheophyta</taxon>
        <taxon>Spermatophyta</taxon>
        <taxon>Magnoliopsida</taxon>
        <taxon>eudicotyledons</taxon>
        <taxon>Gunneridae</taxon>
        <taxon>Pentapetalae</taxon>
        <taxon>rosids</taxon>
        <taxon>malvids</taxon>
        <taxon>Myrtales</taxon>
        <taxon>Melastomataceae</taxon>
        <taxon>Melastomatoideae</taxon>
        <taxon>Melastomateae</taxon>
        <taxon>Melastoma</taxon>
    </lineage>
</organism>
<accession>A0ACB9S915</accession>